<dbReference type="OrthoDB" id="9814572at2"/>
<dbReference type="EMBL" id="UZVY01000001">
    <property type="protein sequence ID" value="VDR42103.1"/>
    <property type="molecule type" value="Genomic_DNA"/>
</dbReference>
<proteinExistence type="inferred from homology"/>
<keyword evidence="6" id="KW-0680">Restriction system</keyword>
<evidence type="ECO:0000256" key="3">
    <source>
        <dbReference type="ARBA" id="ARBA00022603"/>
    </source>
</evidence>
<evidence type="ECO:0000313" key="14">
    <source>
        <dbReference type="Proteomes" id="UP001058569"/>
    </source>
</evidence>
<dbReference type="InterPro" id="IPR029063">
    <property type="entry name" value="SAM-dependent_MTases_sf"/>
</dbReference>
<dbReference type="InterPro" id="IPR052916">
    <property type="entry name" value="Type-I_RE_MTase_Subunit"/>
</dbReference>
<dbReference type="GO" id="GO:0032259">
    <property type="term" value="P:methylation"/>
    <property type="evidence" value="ECO:0007669"/>
    <property type="project" value="UniProtKB-KW"/>
</dbReference>
<evidence type="ECO:0000256" key="8">
    <source>
        <dbReference type="SAM" id="Coils"/>
    </source>
</evidence>
<comment type="catalytic activity">
    <reaction evidence="7">
        <text>a 2'-deoxyadenosine in DNA + S-adenosyl-L-methionine = an N(6)-methyl-2'-deoxyadenosine in DNA + S-adenosyl-L-homocysteine + H(+)</text>
        <dbReference type="Rhea" id="RHEA:15197"/>
        <dbReference type="Rhea" id="RHEA-COMP:12418"/>
        <dbReference type="Rhea" id="RHEA-COMP:12419"/>
        <dbReference type="ChEBI" id="CHEBI:15378"/>
        <dbReference type="ChEBI" id="CHEBI:57856"/>
        <dbReference type="ChEBI" id="CHEBI:59789"/>
        <dbReference type="ChEBI" id="CHEBI:90615"/>
        <dbReference type="ChEBI" id="CHEBI:90616"/>
        <dbReference type="EC" id="2.1.1.72"/>
    </reaction>
</comment>
<keyword evidence="5" id="KW-0949">S-adenosyl-L-methionine</keyword>
<reference evidence="11" key="2">
    <citation type="submission" date="2022-07" db="EMBL/GenBank/DDBJ databases">
        <title>Complete genome of Mycoplasma caviae type strain G122.</title>
        <authorList>
            <person name="Spergser J."/>
        </authorList>
    </citation>
    <scope>NUCLEOTIDE SEQUENCE</scope>
    <source>
        <strain evidence="11">G122</strain>
    </source>
</reference>
<dbReference type="GO" id="GO:0009007">
    <property type="term" value="F:site-specific DNA-methyltransferase (adenine-specific) activity"/>
    <property type="evidence" value="ECO:0007669"/>
    <property type="project" value="UniProtKB-EC"/>
</dbReference>
<feature type="coiled-coil region" evidence="8">
    <location>
        <begin position="456"/>
        <end position="483"/>
    </location>
</feature>
<keyword evidence="8" id="KW-0175">Coiled coil</keyword>
<dbReference type="Gene3D" id="1.20.1260.30">
    <property type="match status" value="1"/>
</dbReference>
<evidence type="ECO:0000259" key="9">
    <source>
        <dbReference type="Pfam" id="PF02384"/>
    </source>
</evidence>
<feature type="domain" description="N6 adenine-specific DNA methyltransferase N-terminal" evidence="10">
    <location>
        <begin position="6"/>
        <end position="131"/>
    </location>
</feature>
<dbReference type="InterPro" id="IPR003356">
    <property type="entry name" value="DNA_methylase_A-5"/>
</dbReference>
<reference evidence="12 13" key="1">
    <citation type="submission" date="2018-12" db="EMBL/GenBank/DDBJ databases">
        <authorList>
            <consortium name="Pathogen Informatics"/>
        </authorList>
    </citation>
    <scope>NUCLEOTIDE SEQUENCE [LARGE SCALE GENOMIC DNA]</scope>
    <source>
        <strain evidence="12 13">NCTC10126</strain>
    </source>
</reference>
<dbReference type="InterPro" id="IPR022749">
    <property type="entry name" value="D12N6_MeTrfase_N"/>
</dbReference>
<evidence type="ECO:0000259" key="10">
    <source>
        <dbReference type="Pfam" id="PF12161"/>
    </source>
</evidence>
<dbReference type="InterPro" id="IPR038333">
    <property type="entry name" value="T1MK-like_N_sf"/>
</dbReference>
<dbReference type="Pfam" id="PF02384">
    <property type="entry name" value="N6_Mtase"/>
    <property type="match status" value="1"/>
</dbReference>
<dbReference type="RefSeq" id="WP_126118326.1">
    <property type="nucleotide sequence ID" value="NZ_CP101806.1"/>
</dbReference>
<keyword evidence="4 12" id="KW-0808">Transferase</keyword>
<keyword evidence="3 12" id="KW-0489">Methyltransferase</keyword>
<dbReference type="Gene3D" id="3.40.50.150">
    <property type="entry name" value="Vaccinia Virus protein VP39"/>
    <property type="match status" value="1"/>
</dbReference>
<dbReference type="REBASE" id="405909">
    <property type="entry name" value="M.Mca10126ORF602P"/>
</dbReference>
<dbReference type="Pfam" id="PF12161">
    <property type="entry name" value="HsdM_N"/>
    <property type="match status" value="1"/>
</dbReference>
<evidence type="ECO:0000256" key="1">
    <source>
        <dbReference type="ARBA" id="ARBA00006594"/>
    </source>
</evidence>
<organism evidence="12 13">
    <name type="scientific">Mycoplasmopsis caviae</name>
    <dbReference type="NCBI Taxonomy" id="55603"/>
    <lineage>
        <taxon>Bacteria</taxon>
        <taxon>Bacillati</taxon>
        <taxon>Mycoplasmatota</taxon>
        <taxon>Mycoplasmoidales</taxon>
        <taxon>Metamycoplasmataceae</taxon>
        <taxon>Mycoplasmopsis</taxon>
    </lineage>
</organism>
<gene>
    <name evidence="12" type="ORF">NCTC10126_00602</name>
    <name evidence="11" type="ORF">NPA07_04675</name>
</gene>
<accession>A0A3P8MFA1</accession>
<dbReference type="InterPro" id="IPR002052">
    <property type="entry name" value="DNA_methylase_N6_adenine_CS"/>
</dbReference>
<evidence type="ECO:0000256" key="4">
    <source>
        <dbReference type="ARBA" id="ARBA00022679"/>
    </source>
</evidence>
<dbReference type="Proteomes" id="UP001058569">
    <property type="component" value="Chromosome"/>
</dbReference>
<dbReference type="Proteomes" id="UP000280036">
    <property type="component" value="Unassembled WGS sequence"/>
</dbReference>
<dbReference type="GO" id="GO:0008170">
    <property type="term" value="F:N-methyltransferase activity"/>
    <property type="evidence" value="ECO:0007669"/>
    <property type="project" value="InterPro"/>
</dbReference>
<feature type="domain" description="DNA methylase adenine-specific" evidence="9">
    <location>
        <begin position="142"/>
        <end position="449"/>
    </location>
</feature>
<comment type="similarity">
    <text evidence="1">Belongs to the N(4)/N(6)-methyltransferase family.</text>
</comment>
<sequence>MAFFDENVLWDAAVKLRGSIAPSQYMNICLGLIFLKYVSEKYDKQREELIAEGFGLEDDDDAYIANNVLIIPNEANWREIAKFSKTEEIGEKIDNAFILIEKKNPELNGILPKIYATSSVDKSKLGDLFEEFSNHLKLDLEDGDFIGKTYEYFMGRFARKLGEKGGEFFTPKCIVDLLIRMLDPKVGRIYDPCCGSGGMFVQTSAFLKQNNQDSSKLSIYGQELNAETWRIAKLNLIIRGLMPNLGTSAADTFKNDMHKNIKFDYIIANPPFNIKDYYSADLEADPRWEFGPVDPGNANYAWIQHMYSKLNHKGIAGFVMANGSLSTSDDKEVEIRKNMLEAGVVDAIVSLPTKLFYTTGVPACLWFLRKNKGDKNVLFIDARELGTLIDKKSRELTQQDIEKISSTYLNWKNNSSEYKDVQGFCKVATFDEIKENDYSLVPGRYVGFDSEPKMTQEELKAKIKESSQELLKLFEESAELEKKVVEILKKNL</sequence>
<dbReference type="CDD" id="cd02440">
    <property type="entry name" value="AdoMet_MTases"/>
    <property type="match status" value="1"/>
</dbReference>
<evidence type="ECO:0000313" key="13">
    <source>
        <dbReference type="Proteomes" id="UP000280036"/>
    </source>
</evidence>
<dbReference type="SUPFAM" id="SSF53335">
    <property type="entry name" value="S-adenosyl-L-methionine-dependent methyltransferases"/>
    <property type="match status" value="1"/>
</dbReference>
<keyword evidence="14" id="KW-1185">Reference proteome</keyword>
<evidence type="ECO:0000256" key="7">
    <source>
        <dbReference type="ARBA" id="ARBA00047942"/>
    </source>
</evidence>
<evidence type="ECO:0000313" key="12">
    <source>
        <dbReference type="EMBL" id="VDR42103.1"/>
    </source>
</evidence>
<evidence type="ECO:0000256" key="5">
    <source>
        <dbReference type="ARBA" id="ARBA00022691"/>
    </source>
</evidence>
<dbReference type="PANTHER" id="PTHR42998:SF1">
    <property type="entry name" value="TYPE I RESTRICTION ENZYME HINDI METHYLASE SUBUNIT"/>
    <property type="match status" value="1"/>
</dbReference>
<dbReference type="PROSITE" id="PS00092">
    <property type="entry name" value="N6_MTASE"/>
    <property type="match status" value="1"/>
</dbReference>
<dbReference type="GO" id="GO:0009307">
    <property type="term" value="P:DNA restriction-modification system"/>
    <property type="evidence" value="ECO:0007669"/>
    <property type="project" value="UniProtKB-KW"/>
</dbReference>
<name>A0A3P8MFA1_9BACT</name>
<dbReference type="PRINTS" id="PR00507">
    <property type="entry name" value="N12N6MTFRASE"/>
</dbReference>
<evidence type="ECO:0000313" key="11">
    <source>
        <dbReference type="EMBL" id="UUD35072.1"/>
    </source>
</evidence>
<evidence type="ECO:0000256" key="2">
    <source>
        <dbReference type="ARBA" id="ARBA00011900"/>
    </source>
</evidence>
<dbReference type="PANTHER" id="PTHR42998">
    <property type="entry name" value="TYPE I RESTRICTION ENZYME HINDVIIP M PROTEIN-RELATED"/>
    <property type="match status" value="1"/>
</dbReference>
<dbReference type="EMBL" id="CP101806">
    <property type="protein sequence ID" value="UUD35072.1"/>
    <property type="molecule type" value="Genomic_DNA"/>
</dbReference>
<dbReference type="AlphaFoldDB" id="A0A3P8MFA1"/>
<dbReference type="EC" id="2.1.1.72" evidence="2"/>
<evidence type="ECO:0000256" key="6">
    <source>
        <dbReference type="ARBA" id="ARBA00022747"/>
    </source>
</evidence>
<protein>
    <recommendedName>
        <fullName evidence="2">site-specific DNA-methyltransferase (adenine-specific)</fullName>
        <ecNumber evidence="2">2.1.1.72</ecNumber>
    </recommendedName>
</protein>
<dbReference type="GO" id="GO:0003677">
    <property type="term" value="F:DNA binding"/>
    <property type="evidence" value="ECO:0007669"/>
    <property type="project" value="InterPro"/>
</dbReference>